<feature type="domain" description="AB hydrolase-1" evidence="1">
    <location>
        <begin position="35"/>
        <end position="275"/>
    </location>
</feature>
<dbReference type="SUPFAM" id="SSF53474">
    <property type="entry name" value="alpha/beta-Hydrolases"/>
    <property type="match status" value="1"/>
</dbReference>
<evidence type="ECO:0000259" key="1">
    <source>
        <dbReference type="Pfam" id="PF00561"/>
    </source>
</evidence>
<keyword evidence="3" id="KW-1185">Reference proteome</keyword>
<dbReference type="InterPro" id="IPR000073">
    <property type="entry name" value="AB_hydrolase_1"/>
</dbReference>
<evidence type="ECO:0000313" key="3">
    <source>
        <dbReference type="Proteomes" id="UP001500635"/>
    </source>
</evidence>
<dbReference type="GO" id="GO:0016787">
    <property type="term" value="F:hydrolase activity"/>
    <property type="evidence" value="ECO:0007669"/>
    <property type="project" value="UniProtKB-KW"/>
</dbReference>
<evidence type="ECO:0000313" key="2">
    <source>
        <dbReference type="EMBL" id="GAA4398372.1"/>
    </source>
</evidence>
<comment type="caution">
    <text evidence="2">The sequence shown here is derived from an EMBL/GenBank/DDBJ whole genome shotgun (WGS) entry which is preliminary data.</text>
</comment>
<dbReference type="InterPro" id="IPR029058">
    <property type="entry name" value="AB_hydrolase_fold"/>
</dbReference>
<dbReference type="Proteomes" id="UP001500635">
    <property type="component" value="Unassembled WGS sequence"/>
</dbReference>
<dbReference type="Pfam" id="PF00561">
    <property type="entry name" value="Abhydrolase_1"/>
    <property type="match status" value="1"/>
</dbReference>
<protein>
    <submittedName>
        <fullName evidence="2">Alpha/beta fold hydrolase</fullName>
    </submittedName>
</protein>
<proteinExistence type="predicted"/>
<dbReference type="PANTHER" id="PTHR43689:SF8">
    <property type="entry name" value="ALPHA_BETA-HYDROLASES SUPERFAMILY PROTEIN"/>
    <property type="match status" value="1"/>
</dbReference>
<accession>A0ABP8JZN1</accession>
<dbReference type="EMBL" id="BAABFR010000061">
    <property type="protein sequence ID" value="GAA4398372.1"/>
    <property type="molecule type" value="Genomic_DNA"/>
</dbReference>
<dbReference type="PRINTS" id="PR00111">
    <property type="entry name" value="ABHYDROLASE"/>
</dbReference>
<organism evidence="2 3">
    <name type="scientific">Tsukamurella soli</name>
    <dbReference type="NCBI Taxonomy" id="644556"/>
    <lineage>
        <taxon>Bacteria</taxon>
        <taxon>Bacillati</taxon>
        <taxon>Actinomycetota</taxon>
        <taxon>Actinomycetes</taxon>
        <taxon>Mycobacteriales</taxon>
        <taxon>Tsukamurellaceae</taxon>
        <taxon>Tsukamurella</taxon>
    </lineage>
</organism>
<name>A0ABP8JZN1_9ACTN</name>
<reference evidence="3" key="1">
    <citation type="journal article" date="2019" name="Int. J. Syst. Evol. Microbiol.">
        <title>The Global Catalogue of Microorganisms (GCM) 10K type strain sequencing project: providing services to taxonomists for standard genome sequencing and annotation.</title>
        <authorList>
            <consortium name="The Broad Institute Genomics Platform"/>
            <consortium name="The Broad Institute Genome Sequencing Center for Infectious Disease"/>
            <person name="Wu L."/>
            <person name="Ma J."/>
        </authorList>
    </citation>
    <scope>NUCLEOTIDE SEQUENCE [LARGE SCALE GENOMIC DNA]</scope>
    <source>
        <strain evidence="3">JCM 17688</strain>
    </source>
</reference>
<sequence>MATAAVAPEAGPGVEFLAAAGRRVRVRTAGDPAAPPVVLLHGITRSLEDWDPQFDRLAGRYRLIAPDLAGYGWSAPSPDGAGLAALADGVAQALDAVGEHRPAHVVGNSLGGAVTMAFTAAYPRRVATMTLVDPAGFGREVTPLLRVLGIPVVGRQVATHTNRLSAIVQERLIFADAAFATRSRVDHALDIARTTDAGLTAWRTAHELGSPLRGILSEWRAELLAAVAAQPRPTLGMWGSRDRVLPPKHLAELRRRLPHSETHLIDGVGHMPQLECPDEFAALLTDFIDRHAG</sequence>
<dbReference type="RefSeq" id="WP_344998250.1">
    <property type="nucleotide sequence ID" value="NZ_BAABFR010000061.1"/>
</dbReference>
<keyword evidence="2" id="KW-0378">Hydrolase</keyword>
<gene>
    <name evidence="2" type="ORF">GCM10023147_34540</name>
</gene>
<dbReference type="PANTHER" id="PTHR43689">
    <property type="entry name" value="HYDROLASE"/>
    <property type="match status" value="1"/>
</dbReference>
<dbReference type="Gene3D" id="3.40.50.1820">
    <property type="entry name" value="alpha/beta hydrolase"/>
    <property type="match status" value="1"/>
</dbReference>